<dbReference type="AlphaFoldDB" id="A0A927ZTP5"/>
<reference evidence="2" key="1">
    <citation type="submission" date="2019-04" db="EMBL/GenBank/DDBJ databases">
        <title>Evolution of Biomass-Degrading Anaerobic Consortia Revealed by Metagenomics.</title>
        <authorList>
            <person name="Peng X."/>
        </authorList>
    </citation>
    <scope>NUCLEOTIDE SEQUENCE</scope>
    <source>
        <strain evidence="2">SIG240</strain>
    </source>
</reference>
<comment type="caution">
    <text evidence="2">The sequence shown here is derived from an EMBL/GenBank/DDBJ whole genome shotgun (WGS) entry which is preliminary data.</text>
</comment>
<evidence type="ECO:0000259" key="1">
    <source>
        <dbReference type="Pfam" id="PF11195"/>
    </source>
</evidence>
<gene>
    <name evidence="2" type="ORF">E7201_00680</name>
</gene>
<dbReference type="InterPro" id="IPR021361">
    <property type="entry name" value="Tad2-like_dom"/>
</dbReference>
<accession>A0A927ZTP5</accession>
<dbReference type="Proteomes" id="UP000761380">
    <property type="component" value="Unassembled WGS sequence"/>
</dbReference>
<dbReference type="EMBL" id="SVBY01000003">
    <property type="protein sequence ID" value="MBE6091685.1"/>
    <property type="molecule type" value="Genomic_DNA"/>
</dbReference>
<sequence>MTFGDALEQVKAGRQIRRPAFLSGVYIECAYTDLMRPYLVICDQVERVPYIVRNGDIFADDWEVLP</sequence>
<name>A0A927ZTP5_SELRU</name>
<dbReference type="Pfam" id="PF11195">
    <property type="entry name" value="Tad2-like"/>
    <property type="match status" value="1"/>
</dbReference>
<proteinExistence type="predicted"/>
<protein>
    <submittedName>
        <fullName evidence="2">DUF2829 domain-containing protein</fullName>
    </submittedName>
</protein>
<organism evidence="2 3">
    <name type="scientific">Selenomonas ruminantium</name>
    <dbReference type="NCBI Taxonomy" id="971"/>
    <lineage>
        <taxon>Bacteria</taxon>
        <taxon>Bacillati</taxon>
        <taxon>Bacillota</taxon>
        <taxon>Negativicutes</taxon>
        <taxon>Selenomonadales</taxon>
        <taxon>Selenomonadaceae</taxon>
        <taxon>Selenomonas</taxon>
    </lineage>
</organism>
<evidence type="ECO:0000313" key="3">
    <source>
        <dbReference type="Proteomes" id="UP000761380"/>
    </source>
</evidence>
<evidence type="ECO:0000313" key="2">
    <source>
        <dbReference type="EMBL" id="MBE6091685.1"/>
    </source>
</evidence>
<feature type="domain" description="Thoeris anti-defense 2-like" evidence="1">
    <location>
        <begin position="1"/>
        <end position="65"/>
    </location>
</feature>